<keyword evidence="1" id="KW-0472">Membrane</keyword>
<evidence type="ECO:0000313" key="2">
    <source>
        <dbReference type="EMBL" id="MFC4695625.1"/>
    </source>
</evidence>
<protein>
    <recommendedName>
        <fullName evidence="4">Phosphatidate cytidylyltransferase</fullName>
    </recommendedName>
</protein>
<keyword evidence="1" id="KW-0812">Transmembrane</keyword>
<accession>A0ABV9LR39</accession>
<sequence length="180" mass="17152">MVNATTARTKTGPAPLRTERDVARRAWPLRAALGVVLVVLAVLAVVTGDLGARLLLGGLGVLAAARGAGLLRAGSVPAGVAAVAGGVAAVAVAVVSAAATGWVLLAGVPLVPLAGSAVAFARGGADRRGGAALLVWTVLVGALLDGTLAVLGAARADDVATLVAGLATGLAAAPLLVAAD</sequence>
<evidence type="ECO:0000313" key="3">
    <source>
        <dbReference type="Proteomes" id="UP001596025"/>
    </source>
</evidence>
<reference evidence="3" key="1">
    <citation type="journal article" date="2019" name="Int. J. Syst. Evol. Microbiol.">
        <title>The Global Catalogue of Microorganisms (GCM) 10K type strain sequencing project: providing services to taxonomists for standard genome sequencing and annotation.</title>
        <authorList>
            <consortium name="The Broad Institute Genomics Platform"/>
            <consortium name="The Broad Institute Genome Sequencing Center for Infectious Disease"/>
            <person name="Wu L."/>
            <person name="Ma J."/>
        </authorList>
    </citation>
    <scope>NUCLEOTIDE SEQUENCE [LARGE SCALE GENOMIC DNA]</scope>
    <source>
        <strain evidence="3">CCUG 62763</strain>
    </source>
</reference>
<comment type="caution">
    <text evidence="2">The sequence shown here is derived from an EMBL/GenBank/DDBJ whole genome shotgun (WGS) entry which is preliminary data.</text>
</comment>
<feature type="transmembrane region" description="Helical" evidence="1">
    <location>
        <begin position="159"/>
        <end position="179"/>
    </location>
</feature>
<gene>
    <name evidence="2" type="ORF">ACFO3M_19645</name>
</gene>
<organism evidence="2 3">
    <name type="scientific">Geodermatophilus arenarius</name>
    <dbReference type="NCBI Taxonomy" id="1137990"/>
    <lineage>
        <taxon>Bacteria</taxon>
        <taxon>Bacillati</taxon>
        <taxon>Actinomycetota</taxon>
        <taxon>Actinomycetes</taxon>
        <taxon>Geodermatophilales</taxon>
        <taxon>Geodermatophilaceae</taxon>
        <taxon>Geodermatophilus</taxon>
    </lineage>
</organism>
<feature type="transmembrane region" description="Helical" evidence="1">
    <location>
        <begin position="102"/>
        <end position="121"/>
    </location>
</feature>
<name>A0ABV9LR39_9ACTN</name>
<proteinExistence type="predicted"/>
<keyword evidence="3" id="KW-1185">Reference proteome</keyword>
<evidence type="ECO:0008006" key="4">
    <source>
        <dbReference type="Google" id="ProtNLM"/>
    </source>
</evidence>
<feature type="transmembrane region" description="Helical" evidence="1">
    <location>
        <begin position="133"/>
        <end position="153"/>
    </location>
</feature>
<evidence type="ECO:0000256" key="1">
    <source>
        <dbReference type="SAM" id="Phobius"/>
    </source>
</evidence>
<keyword evidence="1" id="KW-1133">Transmembrane helix</keyword>
<feature type="transmembrane region" description="Helical" evidence="1">
    <location>
        <begin position="78"/>
        <end position="96"/>
    </location>
</feature>
<dbReference type="EMBL" id="JBHSGR010000025">
    <property type="protein sequence ID" value="MFC4695625.1"/>
    <property type="molecule type" value="Genomic_DNA"/>
</dbReference>
<feature type="transmembrane region" description="Helical" evidence="1">
    <location>
        <begin position="27"/>
        <end position="46"/>
    </location>
</feature>
<feature type="non-terminal residue" evidence="2">
    <location>
        <position position="180"/>
    </location>
</feature>
<dbReference type="Proteomes" id="UP001596025">
    <property type="component" value="Unassembled WGS sequence"/>
</dbReference>